<feature type="domain" description="FAD-binding PCMH-type" evidence="10">
    <location>
        <begin position="67"/>
        <end position="248"/>
    </location>
</feature>
<keyword evidence="5" id="KW-0274">FAD</keyword>
<dbReference type="InterPro" id="IPR006094">
    <property type="entry name" value="Oxid_FAD_bind_N"/>
</dbReference>
<name>A0ABQ9EE58_TEGGR</name>
<keyword evidence="6" id="KW-0809">Transit peptide</keyword>
<dbReference type="InterPro" id="IPR016164">
    <property type="entry name" value="FAD-linked_Oxase-like_C"/>
</dbReference>
<dbReference type="SUPFAM" id="SSF56176">
    <property type="entry name" value="FAD-binding/transporter-associated domain-like"/>
    <property type="match status" value="1"/>
</dbReference>
<comment type="subcellular location">
    <subcellularLocation>
        <location evidence="2">Mitochondrion</location>
    </subcellularLocation>
</comment>
<evidence type="ECO:0000256" key="2">
    <source>
        <dbReference type="ARBA" id="ARBA00004173"/>
    </source>
</evidence>
<dbReference type="PANTHER" id="PTHR11748:SF111">
    <property type="entry name" value="D-LACTATE DEHYDROGENASE, MITOCHONDRIAL-RELATED"/>
    <property type="match status" value="1"/>
</dbReference>
<evidence type="ECO:0000313" key="12">
    <source>
        <dbReference type="Proteomes" id="UP001217089"/>
    </source>
</evidence>
<dbReference type="Gene3D" id="1.10.45.10">
    <property type="entry name" value="Vanillyl-alcohol Oxidase, Chain A, domain 4"/>
    <property type="match status" value="1"/>
</dbReference>
<dbReference type="SUPFAM" id="SSF55103">
    <property type="entry name" value="FAD-linked oxidases, C-terminal domain"/>
    <property type="match status" value="1"/>
</dbReference>
<evidence type="ECO:0000256" key="5">
    <source>
        <dbReference type="ARBA" id="ARBA00022827"/>
    </source>
</evidence>
<gene>
    <name evidence="11" type="ORF">KUTeg_019836</name>
</gene>
<accession>A0ABQ9EE58</accession>
<dbReference type="InterPro" id="IPR016171">
    <property type="entry name" value="Vanillyl_alc_oxidase_C-sub2"/>
</dbReference>
<evidence type="ECO:0000256" key="1">
    <source>
        <dbReference type="ARBA" id="ARBA00001974"/>
    </source>
</evidence>
<comment type="cofactor">
    <cofactor evidence="1">
        <name>FAD</name>
        <dbReference type="ChEBI" id="CHEBI:57692"/>
    </cofactor>
</comment>
<evidence type="ECO:0000256" key="7">
    <source>
        <dbReference type="ARBA" id="ARBA00023002"/>
    </source>
</evidence>
<evidence type="ECO:0000259" key="10">
    <source>
        <dbReference type="PROSITE" id="PS51387"/>
    </source>
</evidence>
<dbReference type="InterPro" id="IPR016169">
    <property type="entry name" value="FAD-bd_PCMH_sub2"/>
</dbReference>
<dbReference type="EC" id="1.1.2.4" evidence="9"/>
<keyword evidence="4" id="KW-0285">Flavoprotein</keyword>
<keyword evidence="12" id="KW-1185">Reference proteome</keyword>
<evidence type="ECO:0000256" key="8">
    <source>
        <dbReference type="ARBA" id="ARBA00023128"/>
    </source>
</evidence>
<dbReference type="PANTHER" id="PTHR11748">
    <property type="entry name" value="D-LACTATE DEHYDROGENASE"/>
    <property type="match status" value="1"/>
</dbReference>
<dbReference type="Pfam" id="PF01565">
    <property type="entry name" value="FAD_binding_4"/>
    <property type="match status" value="1"/>
</dbReference>
<dbReference type="Pfam" id="PF02913">
    <property type="entry name" value="FAD-oxidase_C"/>
    <property type="match status" value="1"/>
</dbReference>
<dbReference type="Proteomes" id="UP001217089">
    <property type="component" value="Unassembled WGS sequence"/>
</dbReference>
<evidence type="ECO:0000256" key="9">
    <source>
        <dbReference type="ARBA" id="ARBA00038897"/>
    </source>
</evidence>
<keyword evidence="8" id="KW-0496">Mitochondrion</keyword>
<organism evidence="11 12">
    <name type="scientific">Tegillarca granosa</name>
    <name type="common">Malaysian cockle</name>
    <name type="synonym">Anadara granosa</name>
    <dbReference type="NCBI Taxonomy" id="220873"/>
    <lineage>
        <taxon>Eukaryota</taxon>
        <taxon>Metazoa</taxon>
        <taxon>Spiralia</taxon>
        <taxon>Lophotrochozoa</taxon>
        <taxon>Mollusca</taxon>
        <taxon>Bivalvia</taxon>
        <taxon>Autobranchia</taxon>
        <taxon>Pteriomorphia</taxon>
        <taxon>Arcoida</taxon>
        <taxon>Arcoidea</taxon>
        <taxon>Arcidae</taxon>
        <taxon>Tegillarca</taxon>
    </lineage>
</organism>
<evidence type="ECO:0000313" key="11">
    <source>
        <dbReference type="EMBL" id="KAJ8303440.1"/>
    </source>
</evidence>
<comment type="caution">
    <text evidence="11">The sequence shown here is derived from an EMBL/GenBank/DDBJ whole genome shotgun (WGS) entry which is preliminary data.</text>
</comment>
<dbReference type="InterPro" id="IPR016166">
    <property type="entry name" value="FAD-bd_PCMH"/>
</dbReference>
<sequence length="491" mass="53313">MFCRKLPKYLVTLARSYHRTGSKQSLQASIAKVPDNLVKALAGIVGDKNVSTAMAVREQHGRDESYHDCAPPEVVAFAESVEHVSEVLKLCNDAEVPLIPFGSGTGLEGGVNAIRGGVCLDVSKMTNIISVHPEDFDCTVECGVTRNTLNNYLRDTGLWFPIDPGADASLCGMCATSASGTNAVRYGTMRENVMNLEVVLADGRVINTAGKDRRTKKTSAGYNLTNLFVGSEGTLGIITKATLRLHGIPEDTISAVCNFQDVQSAVDTTVQVLQCGIQIARIEFLDEVSVDACNKYSKLDMKVAPSLFLEFTGSPNSLKDQTQLVGDLVKMNNGSDFRWASDIEERNHLWKARHDILYACMALRPGCKPYSTDVCVPISNLPEVIVRSKEEIQKAGVVGPIVGHVGDGNFHVFFPVDQSNPEEVKVVSEVARKMAVLALEFNGTCTGEHGIGMGKRKLLEQEIGEDGLDVMRQIKATFDPKGILNPGKVFF</sequence>
<evidence type="ECO:0000256" key="4">
    <source>
        <dbReference type="ARBA" id="ARBA00022630"/>
    </source>
</evidence>
<evidence type="ECO:0000256" key="3">
    <source>
        <dbReference type="ARBA" id="ARBA00008000"/>
    </source>
</evidence>
<reference evidence="11 12" key="1">
    <citation type="submission" date="2022-12" db="EMBL/GenBank/DDBJ databases">
        <title>Chromosome-level genome of Tegillarca granosa.</title>
        <authorList>
            <person name="Kim J."/>
        </authorList>
    </citation>
    <scope>NUCLEOTIDE SEQUENCE [LARGE SCALE GENOMIC DNA]</scope>
    <source>
        <strain evidence="11">Teg-2019</strain>
        <tissue evidence="11">Adductor muscle</tissue>
    </source>
</reference>
<comment type="similarity">
    <text evidence="3">Belongs to the FAD-binding oxidoreductase/transferase type 4 family.</text>
</comment>
<keyword evidence="7" id="KW-0560">Oxidoreductase</keyword>
<protein>
    <recommendedName>
        <fullName evidence="9">D-lactate dehydrogenase (cytochrome)</fullName>
        <ecNumber evidence="9">1.1.2.4</ecNumber>
    </recommendedName>
</protein>
<dbReference type="EMBL" id="JARBDR010000917">
    <property type="protein sequence ID" value="KAJ8303440.1"/>
    <property type="molecule type" value="Genomic_DNA"/>
</dbReference>
<dbReference type="InterPro" id="IPR004113">
    <property type="entry name" value="FAD-bd_oxidored_4_C"/>
</dbReference>
<dbReference type="InterPro" id="IPR036318">
    <property type="entry name" value="FAD-bd_PCMH-like_sf"/>
</dbReference>
<dbReference type="PROSITE" id="PS51387">
    <property type="entry name" value="FAD_PCMH"/>
    <property type="match status" value="1"/>
</dbReference>
<proteinExistence type="inferred from homology"/>
<evidence type="ECO:0000256" key="6">
    <source>
        <dbReference type="ARBA" id="ARBA00022946"/>
    </source>
</evidence>
<dbReference type="Gene3D" id="3.30.465.10">
    <property type="match status" value="1"/>
</dbReference>
<dbReference type="Gene3D" id="3.30.70.2740">
    <property type="match status" value="1"/>
</dbReference>